<evidence type="ECO:0000256" key="2">
    <source>
        <dbReference type="PIRSR" id="PIRSR006232-1"/>
    </source>
</evidence>
<dbReference type="SUPFAM" id="SSF51182">
    <property type="entry name" value="RmlC-like cupins"/>
    <property type="match status" value="1"/>
</dbReference>
<evidence type="ECO:0000256" key="3">
    <source>
        <dbReference type="RuleBase" id="RU003457"/>
    </source>
</evidence>
<evidence type="ECO:0000259" key="4">
    <source>
        <dbReference type="Pfam" id="PF02678"/>
    </source>
</evidence>
<comment type="caution">
    <text evidence="6">The sequence shown here is derived from an EMBL/GenBank/DDBJ whole genome shotgun (WGS) entry which is preliminary data.</text>
</comment>
<dbReference type="CDD" id="cd02247">
    <property type="entry name" value="cupin_pirin_C"/>
    <property type="match status" value="1"/>
</dbReference>
<evidence type="ECO:0008006" key="8">
    <source>
        <dbReference type="Google" id="ProtNLM"/>
    </source>
</evidence>
<dbReference type="InterPro" id="IPR011051">
    <property type="entry name" value="RmlC_Cupin_sf"/>
</dbReference>
<organism evidence="6 7">
    <name type="scientific">Methylobacterium bullatum</name>
    <dbReference type="NCBI Taxonomy" id="570505"/>
    <lineage>
        <taxon>Bacteria</taxon>
        <taxon>Pseudomonadati</taxon>
        <taxon>Pseudomonadota</taxon>
        <taxon>Alphaproteobacteria</taxon>
        <taxon>Hyphomicrobiales</taxon>
        <taxon>Methylobacteriaceae</taxon>
        <taxon>Methylobacterium</taxon>
    </lineage>
</organism>
<keyword evidence="7" id="KW-1185">Reference proteome</keyword>
<feature type="domain" description="Pirin C-terminal" evidence="5">
    <location>
        <begin position="192"/>
        <end position="291"/>
    </location>
</feature>
<dbReference type="Proteomes" id="UP001055307">
    <property type="component" value="Unassembled WGS sequence"/>
</dbReference>
<gene>
    <name evidence="6" type="ORF">OICFNHDK_4534</name>
</gene>
<feature type="binding site" evidence="2">
    <location>
        <position position="119"/>
    </location>
    <ligand>
        <name>Fe cation</name>
        <dbReference type="ChEBI" id="CHEBI:24875"/>
    </ligand>
</feature>
<dbReference type="AlphaFoldDB" id="A0AAV4ZEK8"/>
<dbReference type="EMBL" id="BPQF01000037">
    <property type="protein sequence ID" value="GJD42043.1"/>
    <property type="molecule type" value="Genomic_DNA"/>
</dbReference>
<evidence type="ECO:0000313" key="6">
    <source>
        <dbReference type="EMBL" id="GJD42043.1"/>
    </source>
</evidence>
<comment type="similarity">
    <text evidence="1 3">Belongs to the pirin family.</text>
</comment>
<reference evidence="6" key="1">
    <citation type="journal article" date="2016" name="Front. Microbiol.">
        <title>Genome Sequence of the Piezophilic, Mesophilic Sulfate-Reducing Bacterium Desulfovibrio indicus J2T.</title>
        <authorList>
            <person name="Cao J."/>
            <person name="Maignien L."/>
            <person name="Shao Z."/>
            <person name="Alain K."/>
            <person name="Jebbar M."/>
        </authorList>
    </citation>
    <scope>NUCLEOTIDE SEQUENCE</scope>
    <source>
        <strain evidence="6">DSM 21893</strain>
    </source>
</reference>
<proteinExistence type="inferred from homology"/>
<feature type="binding site" evidence="2">
    <location>
        <position position="75"/>
    </location>
    <ligand>
        <name>Fe cation</name>
        <dbReference type="ChEBI" id="CHEBI:24875"/>
    </ligand>
</feature>
<protein>
    <recommendedName>
        <fullName evidence="8">Quercetin 2,3-dioxygenase</fullName>
    </recommendedName>
</protein>
<feature type="binding site" evidence="2">
    <location>
        <position position="117"/>
    </location>
    <ligand>
        <name>Fe cation</name>
        <dbReference type="ChEBI" id="CHEBI:24875"/>
    </ligand>
</feature>
<dbReference type="InterPro" id="IPR014710">
    <property type="entry name" value="RmlC-like_jellyroll"/>
</dbReference>
<keyword evidence="2" id="KW-0408">Iron</keyword>
<keyword evidence="2" id="KW-0479">Metal-binding</keyword>
<dbReference type="RefSeq" id="WP_056160867.1">
    <property type="nucleotide sequence ID" value="NZ_BPQF01000037.1"/>
</dbReference>
<dbReference type="Gene3D" id="2.60.120.10">
    <property type="entry name" value="Jelly Rolls"/>
    <property type="match status" value="2"/>
</dbReference>
<dbReference type="PANTHER" id="PTHR13903">
    <property type="entry name" value="PIRIN-RELATED"/>
    <property type="match status" value="1"/>
</dbReference>
<dbReference type="GO" id="GO:0046872">
    <property type="term" value="F:metal ion binding"/>
    <property type="evidence" value="ECO:0007669"/>
    <property type="project" value="UniProtKB-KW"/>
</dbReference>
<feature type="binding site" evidence="2">
    <location>
        <position position="73"/>
    </location>
    <ligand>
        <name>Fe cation</name>
        <dbReference type="ChEBI" id="CHEBI:24875"/>
    </ligand>
</feature>
<accession>A0AAV4ZEK8</accession>
<evidence type="ECO:0000313" key="7">
    <source>
        <dbReference type="Proteomes" id="UP001055307"/>
    </source>
</evidence>
<comment type="cofactor">
    <cofactor evidence="2">
        <name>Fe cation</name>
        <dbReference type="ChEBI" id="CHEBI:24875"/>
    </cofactor>
    <text evidence="2">Binds 1 Fe cation per subunit.</text>
</comment>
<dbReference type="InterPro" id="IPR008778">
    <property type="entry name" value="Pirin_C_dom"/>
</dbReference>
<dbReference type="Pfam" id="PF05726">
    <property type="entry name" value="Pirin_C"/>
    <property type="match status" value="1"/>
</dbReference>
<name>A0AAV4ZEK8_9HYPH</name>
<dbReference type="PIRSF" id="PIRSF006232">
    <property type="entry name" value="Pirin"/>
    <property type="match status" value="1"/>
</dbReference>
<dbReference type="InterPro" id="IPR012093">
    <property type="entry name" value="Pirin"/>
</dbReference>
<dbReference type="PANTHER" id="PTHR13903:SF8">
    <property type="entry name" value="PIRIN"/>
    <property type="match status" value="1"/>
</dbReference>
<sequence length="312" mass="34185">MSWHSADDPAPGDPFSCDAIKTLIVPRSRDLGSFSVRRALPSTQCRMVGPFIFFDQMGPSEFLLGQGMDVRPHPHIGLSTVSYLFDGEIMHRDSLGTELPIRPGELNWMTAGRGITHSERTGAGLRRTGSKLFGIQAWVALSGKDEETAPAFEHYDADALPILSGEGKIVRLIAGEAFGARSPVRTSSPMVYADVMLEAGAVLPFDPTYDERAIYTVSGAIDIAGDGFGPGQLLVFNPGDRISVRATEAARFMVLGGEPMDGPRHLWWNFVSSRPERIEQAKEDWRQARFDTVPGESEFIPLPESPPPVRYP</sequence>
<reference evidence="6" key="2">
    <citation type="submission" date="2021-08" db="EMBL/GenBank/DDBJ databases">
        <authorList>
            <person name="Tani A."/>
            <person name="Ola A."/>
            <person name="Ogura Y."/>
            <person name="Katsura K."/>
            <person name="Hayashi T."/>
        </authorList>
    </citation>
    <scope>NUCLEOTIDE SEQUENCE</scope>
    <source>
        <strain evidence="6">DSM 21893</strain>
    </source>
</reference>
<evidence type="ECO:0000256" key="1">
    <source>
        <dbReference type="ARBA" id="ARBA00008416"/>
    </source>
</evidence>
<feature type="domain" description="Pirin N-terminal" evidence="4">
    <location>
        <begin position="34"/>
        <end position="139"/>
    </location>
</feature>
<evidence type="ECO:0000259" key="5">
    <source>
        <dbReference type="Pfam" id="PF05726"/>
    </source>
</evidence>
<dbReference type="Pfam" id="PF02678">
    <property type="entry name" value="Pirin"/>
    <property type="match status" value="1"/>
</dbReference>
<dbReference type="InterPro" id="IPR003829">
    <property type="entry name" value="Pirin_N_dom"/>
</dbReference>
<dbReference type="CDD" id="cd02909">
    <property type="entry name" value="cupin_pirin_N"/>
    <property type="match status" value="1"/>
</dbReference>